<name>A0A1H4ASK3_9BACT</name>
<dbReference type="Gene3D" id="3.40.720.10">
    <property type="entry name" value="Alkaline Phosphatase, subunit A"/>
    <property type="match status" value="1"/>
</dbReference>
<dbReference type="PANTHER" id="PTHR43751">
    <property type="entry name" value="SULFATASE"/>
    <property type="match status" value="1"/>
</dbReference>
<keyword evidence="5" id="KW-1185">Reference proteome</keyword>
<organism evidence="4 5">
    <name type="scientific">Arachidicoccus rhizosphaerae</name>
    <dbReference type="NCBI Taxonomy" id="551991"/>
    <lineage>
        <taxon>Bacteria</taxon>
        <taxon>Pseudomonadati</taxon>
        <taxon>Bacteroidota</taxon>
        <taxon>Chitinophagia</taxon>
        <taxon>Chitinophagales</taxon>
        <taxon>Chitinophagaceae</taxon>
        <taxon>Arachidicoccus</taxon>
    </lineage>
</organism>
<evidence type="ECO:0000259" key="3">
    <source>
        <dbReference type="Pfam" id="PF00884"/>
    </source>
</evidence>
<dbReference type="InterPro" id="IPR000917">
    <property type="entry name" value="Sulfatase_N"/>
</dbReference>
<evidence type="ECO:0000256" key="1">
    <source>
        <dbReference type="ARBA" id="ARBA00008779"/>
    </source>
</evidence>
<dbReference type="Gene3D" id="3.30.1120.10">
    <property type="match status" value="1"/>
</dbReference>
<protein>
    <submittedName>
        <fullName evidence="4">Arylsulfatase A</fullName>
    </submittedName>
</protein>
<keyword evidence="2" id="KW-0378">Hydrolase</keyword>
<sequence>MFEVRYSVAKSYRNGLLRQSLTLFGLLGLALYANAQSGPTDKRMHKADKQRPNIVFLLADDLGFGDVGFNGQSKIRTPNLDALAKDGKMYTHFYAGTSICAPSRSTLLTGQHTGHTYIRGNKSVEPEGQEPLPKTGKGLFDLLHQAGYHTAAFGKWGLGYIGSTGDPLQQGLDHFYGYNSQSLAHRYYPDHLWDDDKRVEITGNAHFTKQVVYAPDLIQQKALDYIDQQSEDTPFFLFLPYILPHAELYVPDDSIFESYKGRFTETPYKGKDYGLNAIDHGYASQQYPHAAFAAMVTRLDLYLGQIREKLKEKGLDKNTIIVFTSDNGPHIEGGADPEFFDSNGPFRGVKRDLFEGGIREPFLISWPGKIKPATVSNHVSTFWDLYPTFISLAGSKQLIPANIDGISMVDDLVGKSGQKSHDYLYFELHEQGGKQAVVKGDWKAIRLHVDKNPNGPLLLYDLKKDPGETKDLSGQYPEIVKQMEGIMKEAHTPSALFPFKGE</sequence>
<dbReference type="STRING" id="551991.SAMN05192529_11643"/>
<dbReference type="InterPro" id="IPR052701">
    <property type="entry name" value="GAG_Ulvan_Degrading_Sulfatases"/>
</dbReference>
<accession>A0A1H4ASK3</accession>
<gene>
    <name evidence="4" type="ORF">SAMN05192529_11643</name>
</gene>
<dbReference type="InterPro" id="IPR017850">
    <property type="entry name" value="Alkaline_phosphatase_core_sf"/>
</dbReference>
<evidence type="ECO:0000313" key="4">
    <source>
        <dbReference type="EMBL" id="SEA38757.1"/>
    </source>
</evidence>
<reference evidence="4 5" key="1">
    <citation type="submission" date="2016-10" db="EMBL/GenBank/DDBJ databases">
        <authorList>
            <person name="de Groot N.N."/>
        </authorList>
    </citation>
    <scope>NUCLEOTIDE SEQUENCE [LARGE SCALE GENOMIC DNA]</scope>
    <source>
        <strain evidence="4 5">Vu-144</strain>
    </source>
</reference>
<feature type="domain" description="Sulfatase N-terminal" evidence="3">
    <location>
        <begin position="52"/>
        <end position="394"/>
    </location>
</feature>
<dbReference type="RefSeq" id="WP_091399423.1">
    <property type="nucleotide sequence ID" value="NZ_FNQY01000016.1"/>
</dbReference>
<proteinExistence type="inferred from homology"/>
<dbReference type="Pfam" id="PF00884">
    <property type="entry name" value="Sulfatase"/>
    <property type="match status" value="1"/>
</dbReference>
<dbReference type="GO" id="GO:0016787">
    <property type="term" value="F:hydrolase activity"/>
    <property type="evidence" value="ECO:0007669"/>
    <property type="project" value="UniProtKB-KW"/>
</dbReference>
<evidence type="ECO:0000256" key="2">
    <source>
        <dbReference type="ARBA" id="ARBA00022801"/>
    </source>
</evidence>
<comment type="similarity">
    <text evidence="1">Belongs to the sulfatase family.</text>
</comment>
<dbReference type="Proteomes" id="UP000199041">
    <property type="component" value="Unassembled WGS sequence"/>
</dbReference>
<evidence type="ECO:0000313" key="5">
    <source>
        <dbReference type="Proteomes" id="UP000199041"/>
    </source>
</evidence>
<dbReference type="EMBL" id="FNQY01000016">
    <property type="protein sequence ID" value="SEA38757.1"/>
    <property type="molecule type" value="Genomic_DNA"/>
</dbReference>
<dbReference type="OrthoDB" id="9764377at2"/>
<dbReference type="AlphaFoldDB" id="A0A1H4ASK3"/>
<dbReference type="CDD" id="cd16145">
    <property type="entry name" value="ARS_like"/>
    <property type="match status" value="1"/>
</dbReference>
<dbReference type="InterPro" id="IPR024607">
    <property type="entry name" value="Sulfatase_CS"/>
</dbReference>
<dbReference type="SUPFAM" id="SSF53649">
    <property type="entry name" value="Alkaline phosphatase-like"/>
    <property type="match status" value="1"/>
</dbReference>
<dbReference type="PROSITE" id="PS00523">
    <property type="entry name" value="SULFATASE_1"/>
    <property type="match status" value="1"/>
</dbReference>
<dbReference type="PANTHER" id="PTHR43751:SF3">
    <property type="entry name" value="SULFATASE N-TERMINAL DOMAIN-CONTAINING PROTEIN"/>
    <property type="match status" value="1"/>
</dbReference>